<evidence type="ECO:0000256" key="4">
    <source>
        <dbReference type="ARBA" id="ARBA00022723"/>
    </source>
</evidence>
<dbReference type="AlphaFoldDB" id="A0A7C4PKS5"/>
<reference evidence="9" key="1">
    <citation type="journal article" date="2020" name="mSystems">
        <title>Genome- and Community-Level Interaction Insights into Carbon Utilization and Element Cycling Functions of Hydrothermarchaeota in Hydrothermal Sediment.</title>
        <authorList>
            <person name="Zhou Z."/>
            <person name="Liu Y."/>
            <person name="Xu W."/>
            <person name="Pan J."/>
            <person name="Luo Z.H."/>
            <person name="Li M."/>
        </authorList>
    </citation>
    <scope>NUCLEOTIDE SEQUENCE [LARGE SCALE GENOMIC DNA]</scope>
    <source>
        <strain evidence="9">SpSt-573</strain>
    </source>
</reference>
<comment type="cofactor">
    <cofactor evidence="1">
        <name>[4Fe-4S] cluster</name>
        <dbReference type="ChEBI" id="CHEBI:49883"/>
    </cofactor>
</comment>
<evidence type="ECO:0000256" key="5">
    <source>
        <dbReference type="ARBA" id="ARBA00023004"/>
    </source>
</evidence>
<accession>A0A7C4PKS5</accession>
<evidence type="ECO:0000256" key="7">
    <source>
        <dbReference type="RuleBase" id="RU004464"/>
    </source>
</evidence>
<dbReference type="EMBL" id="DSYK01000660">
    <property type="protein sequence ID" value="HGS22823.1"/>
    <property type="molecule type" value="Genomic_DNA"/>
</dbReference>
<sequence>MEFSPDTPWQKVLDSVRRWARINSPWAIHYNSGSCNGCDIEILATLTPRYDLERFGVKLQGSPRHADILICTGPVTRQSRERLLRIYEQMPDPKFVVAVGSCGLSGGAFRGCYNIVGDISEVVPVDVFIPGCPPRPEAIIFGVVKLLESLKKGKAEVAAFSEGVHA</sequence>
<evidence type="ECO:0000256" key="6">
    <source>
        <dbReference type="ARBA" id="ARBA00023014"/>
    </source>
</evidence>
<dbReference type="InterPro" id="IPR006137">
    <property type="entry name" value="NADH_UbQ_OxRdtase-like_20kDa"/>
</dbReference>
<dbReference type="GO" id="GO:0051539">
    <property type="term" value="F:4 iron, 4 sulfur cluster binding"/>
    <property type="evidence" value="ECO:0007669"/>
    <property type="project" value="UniProtKB-KW"/>
</dbReference>
<dbReference type="PANTHER" id="PTHR42989">
    <property type="entry name" value="HYDROGENASE-4 COMPONENT I"/>
    <property type="match status" value="1"/>
</dbReference>
<dbReference type="GO" id="GO:0046872">
    <property type="term" value="F:metal ion binding"/>
    <property type="evidence" value="ECO:0007669"/>
    <property type="project" value="UniProtKB-KW"/>
</dbReference>
<dbReference type="NCBIfam" id="NF005012">
    <property type="entry name" value="PRK06411.1"/>
    <property type="match status" value="1"/>
</dbReference>
<keyword evidence="5 7" id="KW-0408">Iron</keyword>
<organism evidence="9">
    <name type="scientific">Anaerolinea thermolimosa</name>
    <dbReference type="NCBI Taxonomy" id="229919"/>
    <lineage>
        <taxon>Bacteria</taxon>
        <taxon>Bacillati</taxon>
        <taxon>Chloroflexota</taxon>
        <taxon>Anaerolineae</taxon>
        <taxon>Anaerolineales</taxon>
        <taxon>Anaerolineaceae</taxon>
        <taxon>Anaerolinea</taxon>
    </lineage>
</organism>
<feature type="domain" description="NADH:ubiquinone oxidoreductase-like 20kDa subunit" evidence="8">
    <location>
        <begin position="35"/>
        <end position="146"/>
    </location>
</feature>
<dbReference type="GO" id="GO:0008137">
    <property type="term" value="F:NADH dehydrogenase (ubiquinone) activity"/>
    <property type="evidence" value="ECO:0007669"/>
    <property type="project" value="InterPro"/>
</dbReference>
<keyword evidence="6 7" id="KW-0411">Iron-sulfur</keyword>
<dbReference type="InterPro" id="IPR006138">
    <property type="entry name" value="NADH_UQ_OxRdtase_20Kd_su"/>
</dbReference>
<comment type="caution">
    <text evidence="9">The sequence shown here is derived from an EMBL/GenBank/DDBJ whole genome shotgun (WGS) entry which is preliminary data.</text>
</comment>
<keyword evidence="7" id="KW-0520">NAD</keyword>
<dbReference type="Pfam" id="PF01058">
    <property type="entry name" value="Oxidored_q6"/>
    <property type="match status" value="1"/>
</dbReference>
<dbReference type="InterPro" id="IPR052375">
    <property type="entry name" value="Complex_I_20kDa-like"/>
</dbReference>
<comment type="similarity">
    <text evidence="2 7">Belongs to the complex I 20 kDa subunit family.</text>
</comment>
<keyword evidence="3 7" id="KW-0004">4Fe-4S</keyword>
<evidence type="ECO:0000259" key="8">
    <source>
        <dbReference type="Pfam" id="PF01058"/>
    </source>
</evidence>
<evidence type="ECO:0000256" key="3">
    <source>
        <dbReference type="ARBA" id="ARBA00022485"/>
    </source>
</evidence>
<protein>
    <submittedName>
        <fullName evidence="9">NADH-quinone oxidoreductase subunit B</fullName>
    </submittedName>
</protein>
<gene>
    <name evidence="9" type="ORF">ENT37_13290</name>
</gene>
<evidence type="ECO:0000313" key="9">
    <source>
        <dbReference type="EMBL" id="HGS22823.1"/>
    </source>
</evidence>
<dbReference type="PANTHER" id="PTHR42989:SF1">
    <property type="entry name" value="FORMATE HYDROGENLYASE SUBUNIT 7-RELATED"/>
    <property type="match status" value="1"/>
</dbReference>
<dbReference type="NCBIfam" id="TIGR01957">
    <property type="entry name" value="nuoB_fam"/>
    <property type="match status" value="1"/>
</dbReference>
<dbReference type="Gene3D" id="3.40.50.12280">
    <property type="match status" value="1"/>
</dbReference>
<evidence type="ECO:0000256" key="2">
    <source>
        <dbReference type="ARBA" id="ARBA00009173"/>
    </source>
</evidence>
<proteinExistence type="inferred from homology"/>
<keyword evidence="4 7" id="KW-0479">Metal-binding</keyword>
<dbReference type="SUPFAM" id="SSF56770">
    <property type="entry name" value="HydA/Nqo6-like"/>
    <property type="match status" value="1"/>
</dbReference>
<name>A0A7C4PKS5_9CHLR</name>
<dbReference type="GO" id="GO:0048038">
    <property type="term" value="F:quinone binding"/>
    <property type="evidence" value="ECO:0007669"/>
    <property type="project" value="InterPro"/>
</dbReference>
<evidence type="ECO:0000256" key="1">
    <source>
        <dbReference type="ARBA" id="ARBA00001966"/>
    </source>
</evidence>